<proteinExistence type="inferred from homology"/>
<evidence type="ECO:0000256" key="3">
    <source>
        <dbReference type="ARBA" id="ARBA00022448"/>
    </source>
</evidence>
<evidence type="ECO:0000256" key="6">
    <source>
        <dbReference type="ARBA" id="ARBA00022989"/>
    </source>
</evidence>
<sequence>MESEAQKVSKKALKKQAKEQEKKEKKDQRKSAQQNVEESEPVEDVSARLYGKTPLIMSEKDVDRDFVPIRQLNKDYVDKTVWVRGRLHTSRAKGKQCFVVIREQNFTIQGILSVGDTVSKQMIKYVSQIPKESILDIQAHVQATPTIVESYSQESWTLLTGGITGGIEICITFPTEYVKTQLQLDGKGADKKYTGIWDCAKKTVKSHGVFGLYRGLSVLLYGSIPKSAVSPGFKGVYQGLSATILKQGSNQAIRFFVMETMKDVYRGGDSTAHVPKYMVGVFGAVAGAASVFGNTPLDVVKTRMQGLEAARYKNTLDCAVQIWKHEGPAAFYKGTVPRLGRVCLDVAITFMIYDSFMEVFNKVWP</sequence>
<dbReference type="GO" id="GO:0031966">
    <property type="term" value="C:mitochondrial membrane"/>
    <property type="evidence" value="ECO:0007669"/>
    <property type="project" value="UniProtKB-SubCell"/>
</dbReference>
<keyword evidence="13" id="KW-1185">Reference proteome</keyword>
<dbReference type="InterPro" id="IPR002067">
    <property type="entry name" value="MCP"/>
</dbReference>
<keyword evidence="6" id="KW-1133">Transmembrane helix</keyword>
<feature type="region of interest" description="Disordered" evidence="12">
    <location>
        <begin position="1"/>
        <end position="45"/>
    </location>
</feature>
<dbReference type="GO" id="GO:0071913">
    <property type="term" value="F:citrate secondary active transmembrane transporter activity"/>
    <property type="evidence" value="ECO:0007669"/>
    <property type="project" value="TreeGrafter"/>
</dbReference>
<dbReference type="SUPFAM" id="SSF50249">
    <property type="entry name" value="Nucleic acid-binding proteins"/>
    <property type="match status" value="1"/>
</dbReference>
<dbReference type="PANTHER" id="PTHR45788">
    <property type="entry name" value="SUCCINATE/FUMARATE MITOCHONDRIAL TRANSPORTER-RELATED"/>
    <property type="match status" value="1"/>
</dbReference>
<dbReference type="InterPro" id="IPR049563">
    <property type="entry name" value="TXTP-like"/>
</dbReference>
<keyword evidence="3 11" id="KW-0813">Transport</keyword>
<dbReference type="InterPro" id="IPR023395">
    <property type="entry name" value="MCP_dom_sf"/>
</dbReference>
<evidence type="ECO:0000256" key="12">
    <source>
        <dbReference type="SAM" id="MobiDB-lite"/>
    </source>
</evidence>
<evidence type="ECO:0000256" key="8">
    <source>
        <dbReference type="ARBA" id="ARBA00023136"/>
    </source>
</evidence>
<keyword evidence="5" id="KW-0677">Repeat</keyword>
<reference evidence="14" key="1">
    <citation type="submission" date="2025-08" db="UniProtKB">
        <authorList>
            <consortium name="RefSeq"/>
        </authorList>
    </citation>
    <scope>IDENTIFICATION</scope>
</reference>
<comment type="subcellular location">
    <subcellularLocation>
        <location evidence="1">Mitochondrion membrane</location>
        <topology evidence="1">Multi-pass membrane protein</topology>
    </subcellularLocation>
</comment>
<keyword evidence="7" id="KW-0496">Mitochondrion</keyword>
<dbReference type="PROSITE" id="PS50920">
    <property type="entry name" value="SOLCAR"/>
    <property type="match status" value="2"/>
</dbReference>
<feature type="repeat" description="Solcar" evidence="10">
    <location>
        <begin position="152"/>
        <end position="240"/>
    </location>
</feature>
<evidence type="ECO:0000256" key="2">
    <source>
        <dbReference type="ARBA" id="ARBA00006375"/>
    </source>
</evidence>
<dbReference type="CDD" id="cd04320">
    <property type="entry name" value="AspRS_cyto_N"/>
    <property type="match status" value="1"/>
</dbReference>
<keyword evidence="4 10" id="KW-0812">Transmembrane</keyword>
<organism evidence="13 14">
    <name type="scientific">Diaphorina citri</name>
    <name type="common">Asian citrus psyllid</name>
    <dbReference type="NCBI Taxonomy" id="121845"/>
    <lineage>
        <taxon>Eukaryota</taxon>
        <taxon>Metazoa</taxon>
        <taxon>Ecdysozoa</taxon>
        <taxon>Arthropoda</taxon>
        <taxon>Hexapoda</taxon>
        <taxon>Insecta</taxon>
        <taxon>Pterygota</taxon>
        <taxon>Neoptera</taxon>
        <taxon>Paraneoptera</taxon>
        <taxon>Hemiptera</taxon>
        <taxon>Sternorrhyncha</taxon>
        <taxon>Psylloidea</taxon>
        <taxon>Psyllidae</taxon>
        <taxon>Diaphorininae</taxon>
        <taxon>Diaphorina</taxon>
    </lineage>
</organism>
<dbReference type="GeneID" id="113467266"/>
<dbReference type="InterPro" id="IPR018108">
    <property type="entry name" value="MCP_transmembrane"/>
</dbReference>
<dbReference type="Pfam" id="PF00153">
    <property type="entry name" value="Mito_carr"/>
    <property type="match status" value="3"/>
</dbReference>
<dbReference type="Gene3D" id="1.50.40.10">
    <property type="entry name" value="Mitochondrial carrier domain"/>
    <property type="match status" value="1"/>
</dbReference>
<dbReference type="Proteomes" id="UP000079169">
    <property type="component" value="Unplaced"/>
</dbReference>
<keyword evidence="8 10" id="KW-0472">Membrane</keyword>
<dbReference type="InterPro" id="IPR012340">
    <property type="entry name" value="NA-bd_OB-fold"/>
</dbReference>
<evidence type="ECO:0000256" key="11">
    <source>
        <dbReference type="RuleBase" id="RU000488"/>
    </source>
</evidence>
<dbReference type="PaxDb" id="121845-A0A3Q0ISB1"/>
<dbReference type="CTD" id="6395"/>
<name>A0A3Q0ISB1_DIACI</name>
<dbReference type="PRINTS" id="PR00926">
    <property type="entry name" value="MITOCARRIER"/>
</dbReference>
<dbReference type="AlphaFoldDB" id="A0A3Q0ISB1"/>
<evidence type="ECO:0000256" key="7">
    <source>
        <dbReference type="ARBA" id="ARBA00023128"/>
    </source>
</evidence>
<dbReference type="RefSeq" id="XP_026679157.1">
    <property type="nucleotide sequence ID" value="XM_026823356.1"/>
</dbReference>
<accession>A0A3Q0ISB1</accession>
<dbReference type="GO" id="GO:0006843">
    <property type="term" value="P:mitochondrial citrate transmembrane transport"/>
    <property type="evidence" value="ECO:0007669"/>
    <property type="project" value="TreeGrafter"/>
</dbReference>
<dbReference type="PANTHER" id="PTHR45788:SF4">
    <property type="entry name" value="TRICARBOXYLATE TRANSPORT PROTEIN, MITOCHONDRIAL"/>
    <property type="match status" value="1"/>
</dbReference>
<evidence type="ECO:0000313" key="14">
    <source>
        <dbReference type="RefSeq" id="XP_026679157.1"/>
    </source>
</evidence>
<dbReference type="STRING" id="121845.A0A3Q0ISB1"/>
<feature type="compositionally biased region" description="Basic and acidic residues" evidence="12">
    <location>
        <begin position="16"/>
        <end position="30"/>
    </location>
</feature>
<evidence type="ECO:0000313" key="13">
    <source>
        <dbReference type="Proteomes" id="UP000079169"/>
    </source>
</evidence>
<gene>
    <name evidence="14" type="primary">LOC113467266</name>
</gene>
<evidence type="ECO:0000256" key="9">
    <source>
        <dbReference type="ARBA" id="ARBA00042640"/>
    </source>
</evidence>
<evidence type="ECO:0000256" key="4">
    <source>
        <dbReference type="ARBA" id="ARBA00022692"/>
    </source>
</evidence>
<comment type="similarity">
    <text evidence="2 11">Belongs to the mitochondrial carrier (TC 2.A.29) family.</text>
</comment>
<evidence type="ECO:0000256" key="1">
    <source>
        <dbReference type="ARBA" id="ARBA00004225"/>
    </source>
</evidence>
<evidence type="ECO:0000256" key="10">
    <source>
        <dbReference type="PROSITE-ProRule" id="PRU00282"/>
    </source>
</evidence>
<evidence type="ECO:0000256" key="5">
    <source>
        <dbReference type="ARBA" id="ARBA00022737"/>
    </source>
</evidence>
<feature type="repeat" description="Solcar" evidence="10">
    <location>
        <begin position="275"/>
        <end position="359"/>
    </location>
</feature>
<dbReference type="SUPFAM" id="SSF103506">
    <property type="entry name" value="Mitochondrial carrier"/>
    <property type="match status" value="1"/>
</dbReference>
<dbReference type="KEGG" id="dci:113467266"/>
<protein>
    <recommendedName>
        <fullName evidence="9">Citrate transport protein</fullName>
    </recommendedName>
</protein>
<dbReference type="Gene3D" id="2.40.50.140">
    <property type="entry name" value="Nucleic acid-binding proteins"/>
    <property type="match status" value="1"/>
</dbReference>